<dbReference type="EMBL" id="KZ805349">
    <property type="protein sequence ID" value="PVI01963.1"/>
    <property type="molecule type" value="Genomic_DNA"/>
</dbReference>
<feature type="compositionally biased region" description="Polar residues" evidence="1">
    <location>
        <begin position="7"/>
        <end position="23"/>
    </location>
</feature>
<evidence type="ECO:0000313" key="3">
    <source>
        <dbReference type="Proteomes" id="UP000244855"/>
    </source>
</evidence>
<name>A0A2V1DUF6_9PLEO</name>
<gene>
    <name evidence="2" type="ORF">DM02DRAFT_703595</name>
</gene>
<protein>
    <submittedName>
        <fullName evidence="2">Uncharacterized protein</fullName>
    </submittedName>
</protein>
<reference evidence="2 3" key="1">
    <citation type="journal article" date="2018" name="Sci. Rep.">
        <title>Comparative genomics provides insights into the lifestyle and reveals functional heterogeneity of dark septate endophytic fungi.</title>
        <authorList>
            <person name="Knapp D.G."/>
            <person name="Nemeth J.B."/>
            <person name="Barry K."/>
            <person name="Hainaut M."/>
            <person name="Henrissat B."/>
            <person name="Johnson J."/>
            <person name="Kuo A."/>
            <person name="Lim J.H.P."/>
            <person name="Lipzen A."/>
            <person name="Nolan M."/>
            <person name="Ohm R.A."/>
            <person name="Tamas L."/>
            <person name="Grigoriev I.V."/>
            <person name="Spatafora J.W."/>
            <person name="Nagy L.G."/>
            <person name="Kovacs G.M."/>
        </authorList>
    </citation>
    <scope>NUCLEOTIDE SEQUENCE [LARGE SCALE GENOMIC DNA]</scope>
    <source>
        <strain evidence="2 3">DSE2036</strain>
    </source>
</reference>
<dbReference type="AlphaFoldDB" id="A0A2V1DUF6"/>
<keyword evidence="3" id="KW-1185">Reference proteome</keyword>
<organism evidence="2 3">
    <name type="scientific">Periconia macrospinosa</name>
    <dbReference type="NCBI Taxonomy" id="97972"/>
    <lineage>
        <taxon>Eukaryota</taxon>
        <taxon>Fungi</taxon>
        <taxon>Dikarya</taxon>
        <taxon>Ascomycota</taxon>
        <taxon>Pezizomycotina</taxon>
        <taxon>Dothideomycetes</taxon>
        <taxon>Pleosporomycetidae</taxon>
        <taxon>Pleosporales</taxon>
        <taxon>Massarineae</taxon>
        <taxon>Periconiaceae</taxon>
        <taxon>Periconia</taxon>
    </lineage>
</organism>
<accession>A0A2V1DUF6</accession>
<feature type="region of interest" description="Disordered" evidence="1">
    <location>
        <begin position="1"/>
        <end position="44"/>
    </location>
</feature>
<evidence type="ECO:0000256" key="1">
    <source>
        <dbReference type="SAM" id="MobiDB-lite"/>
    </source>
</evidence>
<evidence type="ECO:0000313" key="2">
    <source>
        <dbReference type="EMBL" id="PVI01963.1"/>
    </source>
</evidence>
<sequence length="232" mass="26736">MDDTKPQSDNPSKTLPATDNNQLDDTKPNVGEWQKSVDDTKQREQELNNSDIVMQEWRKKLLVLPSAAAALWINFDNTYEGPFQLKGQKALVKIGMGKDAYNPDERDGQSDAWMRLYCLHSEKGVTVTVAEDNDEIEKYTSDLWNCWMENPGVCHAFIVAWEHFRRKHGFEEPSRAMDSKFGPGMWIDVSDRCHPPVAPYPIPSKSIYSTDIWTKKEKEAFEEVYKHSPKHN</sequence>
<feature type="compositionally biased region" description="Basic and acidic residues" evidence="1">
    <location>
        <begin position="35"/>
        <end position="44"/>
    </location>
</feature>
<dbReference type="Proteomes" id="UP000244855">
    <property type="component" value="Unassembled WGS sequence"/>
</dbReference>
<proteinExistence type="predicted"/>